<dbReference type="SUPFAM" id="SSF55331">
    <property type="entry name" value="Tautomerase/MIF"/>
    <property type="match status" value="1"/>
</dbReference>
<evidence type="ECO:0000313" key="6">
    <source>
        <dbReference type="Proteomes" id="UP001456562"/>
    </source>
</evidence>
<comment type="caution">
    <text evidence="4">The sequence shown here is derived from an EMBL/GenBank/DDBJ whole genome shotgun (WGS) entry which is preliminary data.</text>
</comment>
<dbReference type="InterPro" id="IPR014347">
    <property type="entry name" value="Tautomerase/MIF_sf"/>
</dbReference>
<dbReference type="EMBL" id="JAAGME010000250">
    <property type="protein sequence ID" value="NEB66629.1"/>
    <property type="molecule type" value="Genomic_DNA"/>
</dbReference>
<dbReference type="EMBL" id="JBEJUE010000018">
    <property type="protein sequence ID" value="MER0426640.1"/>
    <property type="molecule type" value="Genomic_DNA"/>
</dbReference>
<dbReference type="Proteomes" id="UP000471648">
    <property type="component" value="Unassembled WGS sequence"/>
</dbReference>
<evidence type="ECO:0000256" key="1">
    <source>
        <dbReference type="ARBA" id="ARBA00023235"/>
    </source>
</evidence>
<proteinExistence type="predicted"/>
<dbReference type="InterPro" id="IPR004370">
    <property type="entry name" value="4-OT-like_dom"/>
</dbReference>
<dbReference type="GO" id="GO:0016853">
    <property type="term" value="F:isomerase activity"/>
    <property type="evidence" value="ECO:0007669"/>
    <property type="project" value="UniProtKB-KW"/>
</dbReference>
<keyword evidence="1" id="KW-0413">Isomerase</keyword>
<gene>
    <name evidence="3" type="ORF">ABR748_20780</name>
    <name evidence="4" type="ORF">G3I39_06085</name>
</gene>
<dbReference type="Gene3D" id="3.30.429.10">
    <property type="entry name" value="Macrophage Migration Inhibitory Factor"/>
    <property type="match status" value="1"/>
</dbReference>
<dbReference type="Pfam" id="PF01361">
    <property type="entry name" value="Tautomerase"/>
    <property type="match status" value="1"/>
</dbReference>
<reference evidence="4 5" key="1">
    <citation type="submission" date="2020-01" db="EMBL/GenBank/DDBJ databases">
        <title>Insect and environment-associated Actinomycetes.</title>
        <authorList>
            <person name="Currrie C."/>
            <person name="Chevrette M."/>
            <person name="Carlson C."/>
            <person name="Stubbendieck R."/>
            <person name="Wendt-Pienkowski E."/>
        </authorList>
    </citation>
    <scope>NUCLEOTIDE SEQUENCE [LARGE SCALE GENOMIC DNA]</scope>
    <source>
        <strain evidence="4 5">SID14438</strain>
    </source>
</reference>
<sequence>MPHVHIQHFTRTFTEAEKADLVEALTEAVTRVFGTGPDAVSIAVEPVDPSEWTEEVYRPQIEARPHLLWKRPGYTPSTTTEGNR</sequence>
<evidence type="ECO:0000313" key="5">
    <source>
        <dbReference type="Proteomes" id="UP000471648"/>
    </source>
</evidence>
<protein>
    <submittedName>
        <fullName evidence="3">Tautomerase family protein</fullName>
    </submittedName>
</protein>
<feature type="domain" description="4-oxalocrotonate tautomerase-like" evidence="2">
    <location>
        <begin position="2"/>
        <end position="52"/>
    </location>
</feature>
<organism evidence="4 5">
    <name type="scientific">Streptomyces microflavus</name>
    <name type="common">Streptomyces lipmanii</name>
    <dbReference type="NCBI Taxonomy" id="1919"/>
    <lineage>
        <taxon>Bacteria</taxon>
        <taxon>Bacillati</taxon>
        <taxon>Actinomycetota</taxon>
        <taxon>Actinomycetes</taxon>
        <taxon>Kitasatosporales</taxon>
        <taxon>Streptomycetaceae</taxon>
        <taxon>Streptomyces</taxon>
    </lineage>
</organism>
<name>A0A6N9V6D2_STRMI</name>
<dbReference type="Proteomes" id="UP001456562">
    <property type="component" value="Unassembled WGS sequence"/>
</dbReference>
<dbReference type="AlphaFoldDB" id="A0A6N9V6D2"/>
<evidence type="ECO:0000259" key="2">
    <source>
        <dbReference type="Pfam" id="PF01361"/>
    </source>
</evidence>
<evidence type="ECO:0000313" key="4">
    <source>
        <dbReference type="EMBL" id="NEB66629.1"/>
    </source>
</evidence>
<accession>A0A6N9V6D2</accession>
<reference evidence="3 6" key="2">
    <citation type="submission" date="2024-01" db="EMBL/GenBank/DDBJ databases">
        <title>Metagenomic exploration of the rhizosphere soil microbial community and their significance in facilitating the development of wild simulated ginseng.</title>
        <authorList>
            <person name="Huang J."/>
        </authorList>
    </citation>
    <scope>NUCLEOTIDE SEQUENCE [LARGE SCALE GENOMIC DNA]</scope>
    <source>
        <strain evidence="3 6">WY141</strain>
    </source>
</reference>
<dbReference type="RefSeq" id="WP_031125156.1">
    <property type="nucleotide sequence ID" value="NZ_CP108575.1"/>
</dbReference>
<keyword evidence="6" id="KW-1185">Reference proteome</keyword>
<evidence type="ECO:0000313" key="3">
    <source>
        <dbReference type="EMBL" id="MER0426640.1"/>
    </source>
</evidence>